<protein>
    <submittedName>
        <fullName evidence="2">Uncharacterized protein</fullName>
    </submittedName>
</protein>
<name>A0A8H3F567_9LECA</name>
<dbReference type="AlphaFoldDB" id="A0A8H3F567"/>
<accession>A0A8H3F567</accession>
<evidence type="ECO:0000313" key="3">
    <source>
        <dbReference type="Proteomes" id="UP000664203"/>
    </source>
</evidence>
<dbReference type="EMBL" id="CAJPDR010000098">
    <property type="protein sequence ID" value="CAF9917370.1"/>
    <property type="molecule type" value="Genomic_DNA"/>
</dbReference>
<sequence>TSDGAPQEANAGKIGQRGGETDARGDGAAWRPGQTAFVNDRHCTENTKALFAA</sequence>
<organism evidence="2 3">
    <name type="scientific">Alectoria fallacina</name>
    <dbReference type="NCBI Taxonomy" id="1903189"/>
    <lineage>
        <taxon>Eukaryota</taxon>
        <taxon>Fungi</taxon>
        <taxon>Dikarya</taxon>
        <taxon>Ascomycota</taxon>
        <taxon>Pezizomycotina</taxon>
        <taxon>Lecanoromycetes</taxon>
        <taxon>OSLEUM clade</taxon>
        <taxon>Lecanoromycetidae</taxon>
        <taxon>Lecanorales</taxon>
        <taxon>Lecanorineae</taxon>
        <taxon>Parmeliaceae</taxon>
        <taxon>Alectoria</taxon>
    </lineage>
</organism>
<gene>
    <name evidence="2" type="ORF">ALECFALPRED_011120</name>
</gene>
<feature type="non-terminal residue" evidence="2">
    <location>
        <position position="1"/>
    </location>
</feature>
<comment type="caution">
    <text evidence="2">The sequence shown here is derived from an EMBL/GenBank/DDBJ whole genome shotgun (WGS) entry which is preliminary data.</text>
</comment>
<keyword evidence="3" id="KW-1185">Reference proteome</keyword>
<feature type="region of interest" description="Disordered" evidence="1">
    <location>
        <begin position="1"/>
        <end position="32"/>
    </location>
</feature>
<evidence type="ECO:0000313" key="2">
    <source>
        <dbReference type="EMBL" id="CAF9917370.1"/>
    </source>
</evidence>
<evidence type="ECO:0000256" key="1">
    <source>
        <dbReference type="SAM" id="MobiDB-lite"/>
    </source>
</evidence>
<dbReference type="Proteomes" id="UP000664203">
    <property type="component" value="Unassembled WGS sequence"/>
</dbReference>
<proteinExistence type="predicted"/>
<reference evidence="2" key="1">
    <citation type="submission" date="2021-03" db="EMBL/GenBank/DDBJ databases">
        <authorList>
            <person name="Tagirdzhanova G."/>
        </authorList>
    </citation>
    <scope>NUCLEOTIDE SEQUENCE</scope>
</reference>